<reference evidence="9" key="1">
    <citation type="submission" date="2018-06" db="EMBL/GenBank/DDBJ databases">
        <authorList>
            <person name="Zhirakovskaya E."/>
        </authorList>
    </citation>
    <scope>NUCLEOTIDE SEQUENCE</scope>
</reference>
<evidence type="ECO:0000256" key="1">
    <source>
        <dbReference type="ARBA" id="ARBA00000085"/>
    </source>
</evidence>
<evidence type="ECO:0000256" key="3">
    <source>
        <dbReference type="ARBA" id="ARBA00022679"/>
    </source>
</evidence>
<dbReference type="Gene3D" id="1.10.287.130">
    <property type="match status" value="1"/>
</dbReference>
<dbReference type="InterPro" id="IPR036890">
    <property type="entry name" value="HATPase_C_sf"/>
</dbReference>
<protein>
    <recommendedName>
        <fullName evidence="2">histidine kinase</fullName>
        <ecNumber evidence="2">2.7.13.3</ecNumber>
    </recommendedName>
</protein>
<dbReference type="PANTHER" id="PTHR44936:SF10">
    <property type="entry name" value="SENSOR PROTEIN RSTB"/>
    <property type="match status" value="1"/>
</dbReference>
<keyword evidence="7" id="KW-0472">Membrane</keyword>
<evidence type="ECO:0000256" key="5">
    <source>
        <dbReference type="ARBA" id="ARBA00022777"/>
    </source>
</evidence>
<dbReference type="PROSITE" id="PS50109">
    <property type="entry name" value="HIS_KIN"/>
    <property type="match status" value="1"/>
</dbReference>
<dbReference type="SUPFAM" id="SSF55874">
    <property type="entry name" value="ATPase domain of HSP90 chaperone/DNA topoisomerase II/histidine kinase"/>
    <property type="match status" value="1"/>
</dbReference>
<dbReference type="EC" id="2.7.13.3" evidence="2"/>
<dbReference type="Pfam" id="PF02518">
    <property type="entry name" value="HATPase_c"/>
    <property type="match status" value="1"/>
</dbReference>
<dbReference type="InterPro" id="IPR003594">
    <property type="entry name" value="HATPase_dom"/>
</dbReference>
<evidence type="ECO:0000256" key="7">
    <source>
        <dbReference type="SAM" id="Phobius"/>
    </source>
</evidence>
<keyword evidence="3" id="KW-0808">Transferase</keyword>
<feature type="transmembrane region" description="Helical" evidence="7">
    <location>
        <begin position="171"/>
        <end position="190"/>
    </location>
</feature>
<dbReference type="InterPro" id="IPR004358">
    <property type="entry name" value="Sig_transdc_His_kin-like_C"/>
</dbReference>
<dbReference type="GO" id="GO:0005524">
    <property type="term" value="F:ATP binding"/>
    <property type="evidence" value="ECO:0007669"/>
    <property type="project" value="UniProtKB-KW"/>
</dbReference>
<keyword evidence="5" id="KW-0418">Kinase</keyword>
<organism evidence="9">
    <name type="scientific">hydrothermal vent metagenome</name>
    <dbReference type="NCBI Taxonomy" id="652676"/>
    <lineage>
        <taxon>unclassified sequences</taxon>
        <taxon>metagenomes</taxon>
        <taxon>ecological metagenomes</taxon>
    </lineage>
</organism>
<sequence>MSDQPRAKAIGPSLSTKLIGMIIFVILAVEVVIFLPSMANFRVNWLDDKIRVGAVAVRVLDAVADDMELSPDLADRLLQTAGATAIVFRRDGQSQLLQSTSAPMPTTVVTVDTRVRSPLSLVIGGLDTLIFGGERTLRIVGATPETGGNRIEILMSEAPLRDALLIYARNVTFLSFFIAISTAAAIFLFLNRLLIRPIQRITNNMIAFRKAPENGSLIISVSNRKDELGVAERELAAMEADIFSMLRQRRHLADLGMAVAKINHDLRNTLASAQLLSDQVASVEDPQVQRLAPRLVNTLDRAIGFAQSVIDYGRQSAAPPTPQLVDLHALIDEAAFDAGLAEHPEIEIKNSVPDGVSIFVDPDQLARVLLNLMKNARQALETPTFENSDKMICLDYDQEDGFFTIVVSDNGPGLPPRAKENLFVAFKGSARAGGTGLGLAIAKELIQAHGGTLKYVEQETGTRFDIKLPIVDRLN</sequence>
<evidence type="ECO:0000256" key="2">
    <source>
        <dbReference type="ARBA" id="ARBA00012438"/>
    </source>
</evidence>
<dbReference type="SMART" id="SM00387">
    <property type="entry name" value="HATPase_c"/>
    <property type="match status" value="1"/>
</dbReference>
<dbReference type="Gene3D" id="3.30.565.10">
    <property type="entry name" value="Histidine kinase-like ATPase, C-terminal domain"/>
    <property type="match status" value="1"/>
</dbReference>
<feature type="domain" description="Histidine kinase" evidence="8">
    <location>
        <begin position="261"/>
        <end position="472"/>
    </location>
</feature>
<dbReference type="AlphaFoldDB" id="A0A3B0UL92"/>
<dbReference type="GO" id="GO:0004673">
    <property type="term" value="F:protein histidine kinase activity"/>
    <property type="evidence" value="ECO:0007669"/>
    <property type="project" value="UniProtKB-EC"/>
</dbReference>
<dbReference type="InterPro" id="IPR005467">
    <property type="entry name" value="His_kinase_dom"/>
</dbReference>
<comment type="catalytic activity">
    <reaction evidence="1">
        <text>ATP + protein L-histidine = ADP + protein N-phospho-L-histidine.</text>
        <dbReference type="EC" id="2.7.13.3"/>
    </reaction>
</comment>
<dbReference type="EMBL" id="UOEQ01000316">
    <property type="protein sequence ID" value="VAW21004.1"/>
    <property type="molecule type" value="Genomic_DNA"/>
</dbReference>
<evidence type="ECO:0000313" key="9">
    <source>
        <dbReference type="EMBL" id="VAW21004.1"/>
    </source>
</evidence>
<proteinExistence type="predicted"/>
<keyword evidence="7" id="KW-0812">Transmembrane</keyword>
<keyword evidence="6" id="KW-0067">ATP-binding</keyword>
<keyword evidence="4" id="KW-0547">Nucleotide-binding</keyword>
<evidence type="ECO:0000256" key="4">
    <source>
        <dbReference type="ARBA" id="ARBA00022741"/>
    </source>
</evidence>
<dbReference type="CDD" id="cd00075">
    <property type="entry name" value="HATPase"/>
    <property type="match status" value="1"/>
</dbReference>
<dbReference type="PANTHER" id="PTHR44936">
    <property type="entry name" value="SENSOR PROTEIN CREC"/>
    <property type="match status" value="1"/>
</dbReference>
<gene>
    <name evidence="9" type="ORF">MNBD_ALPHA11-2123</name>
</gene>
<evidence type="ECO:0000256" key="6">
    <source>
        <dbReference type="ARBA" id="ARBA00022840"/>
    </source>
</evidence>
<dbReference type="PRINTS" id="PR00344">
    <property type="entry name" value="BCTRLSENSOR"/>
</dbReference>
<accession>A0A3B0UL92</accession>
<dbReference type="InterPro" id="IPR050980">
    <property type="entry name" value="2C_sensor_his_kinase"/>
</dbReference>
<keyword evidence="7" id="KW-1133">Transmembrane helix</keyword>
<feature type="transmembrane region" description="Helical" evidence="7">
    <location>
        <begin position="18"/>
        <end position="41"/>
    </location>
</feature>
<name>A0A3B0UL92_9ZZZZ</name>
<evidence type="ECO:0000259" key="8">
    <source>
        <dbReference type="PROSITE" id="PS50109"/>
    </source>
</evidence>